<reference evidence="2" key="1">
    <citation type="submission" date="2021-01" db="EMBL/GenBank/DDBJ databases">
        <title>Caligus Genome Assembly.</title>
        <authorList>
            <person name="Gallardo-Escarate C."/>
        </authorList>
    </citation>
    <scope>NUCLEOTIDE SEQUENCE [LARGE SCALE GENOMIC DNA]</scope>
</reference>
<dbReference type="Proteomes" id="UP000595437">
    <property type="component" value="Chromosome 7"/>
</dbReference>
<organism evidence="1 2">
    <name type="scientific">Caligus rogercresseyi</name>
    <name type="common">Sea louse</name>
    <dbReference type="NCBI Taxonomy" id="217165"/>
    <lineage>
        <taxon>Eukaryota</taxon>
        <taxon>Metazoa</taxon>
        <taxon>Ecdysozoa</taxon>
        <taxon>Arthropoda</taxon>
        <taxon>Crustacea</taxon>
        <taxon>Multicrustacea</taxon>
        <taxon>Hexanauplia</taxon>
        <taxon>Copepoda</taxon>
        <taxon>Siphonostomatoida</taxon>
        <taxon>Caligidae</taxon>
        <taxon>Caligus</taxon>
    </lineage>
</organism>
<gene>
    <name evidence="1" type="ORF">FKW44_010593</name>
</gene>
<proteinExistence type="predicted"/>
<protein>
    <submittedName>
        <fullName evidence="1">Uncharacterized protein</fullName>
    </submittedName>
</protein>
<evidence type="ECO:0000313" key="1">
    <source>
        <dbReference type="EMBL" id="QQP49804.1"/>
    </source>
</evidence>
<sequence length="80" mass="8710">MLSDKKILGGFCCWIGAPSCWSTTFLVWKCCLNPGKIGAQLFNVHGCIQAKPLGKHINGIVSPDDATKPRDKLRAGYLYG</sequence>
<dbReference type="EMBL" id="CP045896">
    <property type="protein sequence ID" value="QQP49804.1"/>
    <property type="molecule type" value="Genomic_DNA"/>
</dbReference>
<name>A0A7T8HGT5_CALRO</name>
<evidence type="ECO:0000313" key="2">
    <source>
        <dbReference type="Proteomes" id="UP000595437"/>
    </source>
</evidence>
<dbReference type="AlphaFoldDB" id="A0A7T8HGT5"/>
<keyword evidence="2" id="KW-1185">Reference proteome</keyword>
<accession>A0A7T8HGT5</accession>